<evidence type="ECO:0000313" key="2">
    <source>
        <dbReference type="EMBL" id="PAA66374.1"/>
    </source>
</evidence>
<dbReference type="AlphaFoldDB" id="A0A267EZF5"/>
<keyword evidence="3" id="KW-1185">Reference proteome</keyword>
<evidence type="ECO:0000313" key="3">
    <source>
        <dbReference type="Proteomes" id="UP000215902"/>
    </source>
</evidence>
<feature type="region of interest" description="Disordered" evidence="1">
    <location>
        <begin position="1"/>
        <end position="22"/>
    </location>
</feature>
<comment type="caution">
    <text evidence="2">The sequence shown here is derived from an EMBL/GenBank/DDBJ whole genome shotgun (WGS) entry which is preliminary data.</text>
</comment>
<evidence type="ECO:0000256" key="1">
    <source>
        <dbReference type="SAM" id="MobiDB-lite"/>
    </source>
</evidence>
<reference evidence="2 3" key="1">
    <citation type="submission" date="2017-06" db="EMBL/GenBank/DDBJ databases">
        <title>A platform for efficient transgenesis in Macrostomum lignano, a flatworm model organism for stem cell research.</title>
        <authorList>
            <person name="Berezikov E."/>
        </authorList>
    </citation>
    <scope>NUCLEOTIDE SEQUENCE [LARGE SCALE GENOMIC DNA]</scope>
    <source>
        <strain evidence="2">DV1</strain>
        <tissue evidence="2">Whole organism</tissue>
    </source>
</reference>
<sequence length="63" mass="7220">MSTTAQPSSNSTNEQSTDQSCTVLNRPVWNRMRILIDQETAGEAADRRWMVNYTAIFFHDTKP</sequence>
<accession>A0A267EZF5</accession>
<protein>
    <submittedName>
        <fullName evidence="2">Uncharacterized protein</fullName>
    </submittedName>
</protein>
<proteinExistence type="predicted"/>
<organism evidence="2 3">
    <name type="scientific">Macrostomum lignano</name>
    <dbReference type="NCBI Taxonomy" id="282301"/>
    <lineage>
        <taxon>Eukaryota</taxon>
        <taxon>Metazoa</taxon>
        <taxon>Spiralia</taxon>
        <taxon>Lophotrochozoa</taxon>
        <taxon>Platyhelminthes</taxon>
        <taxon>Rhabditophora</taxon>
        <taxon>Macrostomorpha</taxon>
        <taxon>Macrostomida</taxon>
        <taxon>Macrostomidae</taxon>
        <taxon>Macrostomum</taxon>
    </lineage>
</organism>
<dbReference type="Proteomes" id="UP000215902">
    <property type="component" value="Unassembled WGS sequence"/>
</dbReference>
<name>A0A267EZF5_9PLAT</name>
<dbReference type="EMBL" id="NIVC01001564">
    <property type="protein sequence ID" value="PAA66374.1"/>
    <property type="molecule type" value="Genomic_DNA"/>
</dbReference>
<gene>
    <name evidence="2" type="ORF">BOX15_Mlig028433g1</name>
</gene>